<dbReference type="EMBL" id="JAVFHQ010000036">
    <property type="protein sequence ID" value="KAK4543018.1"/>
    <property type="molecule type" value="Genomic_DNA"/>
</dbReference>
<feature type="compositionally biased region" description="Basic residues" evidence="1">
    <location>
        <begin position="1196"/>
        <end position="1208"/>
    </location>
</feature>
<feature type="compositionally biased region" description="Basic residues" evidence="1">
    <location>
        <begin position="737"/>
        <end position="748"/>
    </location>
</feature>
<feature type="compositionally biased region" description="Low complexity" evidence="1">
    <location>
        <begin position="514"/>
        <end position="523"/>
    </location>
</feature>
<feature type="compositionally biased region" description="Polar residues" evidence="1">
    <location>
        <begin position="251"/>
        <end position="278"/>
    </location>
</feature>
<proteinExistence type="predicted"/>
<feature type="compositionally biased region" description="Low complexity" evidence="1">
    <location>
        <begin position="985"/>
        <end position="997"/>
    </location>
</feature>
<organism evidence="2 3">
    <name type="scientific">Oleoguttula mirabilis</name>
    <dbReference type="NCBI Taxonomy" id="1507867"/>
    <lineage>
        <taxon>Eukaryota</taxon>
        <taxon>Fungi</taxon>
        <taxon>Dikarya</taxon>
        <taxon>Ascomycota</taxon>
        <taxon>Pezizomycotina</taxon>
        <taxon>Dothideomycetes</taxon>
        <taxon>Dothideomycetidae</taxon>
        <taxon>Mycosphaerellales</taxon>
        <taxon>Teratosphaeriaceae</taxon>
        <taxon>Oleoguttula</taxon>
    </lineage>
</organism>
<feature type="compositionally biased region" description="Acidic residues" evidence="1">
    <location>
        <begin position="715"/>
        <end position="729"/>
    </location>
</feature>
<feature type="compositionally biased region" description="Low complexity" evidence="1">
    <location>
        <begin position="574"/>
        <end position="584"/>
    </location>
</feature>
<feature type="region of interest" description="Disordered" evidence="1">
    <location>
        <begin position="1171"/>
        <end position="1208"/>
    </location>
</feature>
<accession>A0AAV9JD23</accession>
<feature type="compositionally biased region" description="Gly residues" evidence="1">
    <location>
        <begin position="1175"/>
        <end position="1186"/>
    </location>
</feature>
<feature type="region of interest" description="Disordered" evidence="1">
    <location>
        <begin position="619"/>
        <end position="755"/>
    </location>
</feature>
<protein>
    <submittedName>
        <fullName evidence="2">Uncharacterized protein</fullName>
    </submittedName>
</protein>
<keyword evidence="3" id="KW-1185">Reference proteome</keyword>
<evidence type="ECO:0000256" key="1">
    <source>
        <dbReference type="SAM" id="MobiDB-lite"/>
    </source>
</evidence>
<feature type="region of interest" description="Disordered" evidence="1">
    <location>
        <begin position="909"/>
        <end position="1101"/>
    </location>
</feature>
<gene>
    <name evidence="2" type="ORF">LTR36_006016</name>
</gene>
<feature type="compositionally biased region" description="Basic and acidic residues" evidence="1">
    <location>
        <begin position="636"/>
        <end position="646"/>
    </location>
</feature>
<dbReference type="AlphaFoldDB" id="A0AAV9JD23"/>
<feature type="region of interest" description="Disordered" evidence="1">
    <location>
        <begin position="82"/>
        <end position="105"/>
    </location>
</feature>
<sequence length="1208" mass="126291">MEAGLMLDVMPTNAPHDTEAQEAGAFNASWQPTDTAHLQPANLPIARVQRAWERKPLSPLNRRKVRVGKVWKRAALTVGAPRDAAAMEGEGEEQQRGGKRGKPRSHVLLQSPLLKPVKKLCMDSDYGVGPRVSQWEGRGSPVRKIVTRSAVAGALIALPDDEEVELVHVHEDEHATTEILDEEGNVLDGDEDDDEAKEEWLDVEEEQDNAADLPFDDAMMHLGDAIEHSQQLPELDQPQQVQLPEPDEQIDNSPTNQPVPETKTEGQQLPETATQGQEETVPAEATMVLSEEQLTTHLHDAPAVAPRQHIALPDGFVSPAKQRRKLGPRSSRLVAAARRQTLPVQFAPAVSAPQTPGDNASEANASIAALDHAAAVEVGISTEDHAEMLRSGESHGAVDAMDDVIGDGEWEDVEEDVELAEVLIEQCSAVAVTPLIGSHDSSGEAHDDATLDVDMEPLPASHDMLAGSTDDLQASGPGPVNTRGHELAGRLPSSPVPTIDGPHPRLPLRRSPRRQSSSPLKRSTTAQSMEKPHMVALTPLKRPDSSSRSKSADALSSSRNDARLTETDDMMDFEPASPATLASSAPPPEEPDASQPSPRKPVKPRVSDDTALLQAFLNRAAESKSSRHVSATSKQESFENRRDSDAVKAALAGPPKPDVLMELDPNSPAPRKPSGGSGTTPVDCDANGITMMMMTPTDLPSPIATTATRTADDQQQQDDDEQIQYETEPEPAAPKTTTRRSGRGRKKPQVLSQSVYSAPSRITIRGPMANANLVDPKRTEAQELATATRNNTRKNKGGSVLPNLRIAKMMAAEGKGGAGAGGGVDGDGDGGGDVGLDVAMVDVAATTEDGGALDDGAVVMAMVEGRRGVQWAETLVEFYQGGAGELEATSQMSDEGEEQPRMPWERPAKAMEEEEDEGATKGDGEEVVETVAAPPAPADTPSKPRLRRLKLPRTAAMPAGKTPPPPPPAAALDTTVKADAKGYSAAAPHQAPQQQQPKLVPKPRRSRIATPAKGLLATTTPTNNTVLFPAAAADVPGPAPPPTAAKKAAAPRKKAGSKLPAPAPATTSSSLGSGKENLGGGLGASPAKKKRPAAAGAGSTLPTAKLFAPKLDFGGGANIKFEPAAAPTGEVVEAAPPGLLAASPAKKGGSGGRKAAAGGLLFGGAAVSAMAGGQERTGGDGGGGAGDEAPLGLRSPAKKRPSRRAAGQ</sequence>
<name>A0AAV9JD23_9PEZI</name>
<reference evidence="2 3" key="1">
    <citation type="submission" date="2021-11" db="EMBL/GenBank/DDBJ databases">
        <title>Black yeast isolated from Biological Soil Crust.</title>
        <authorList>
            <person name="Kurbessoian T."/>
        </authorList>
    </citation>
    <scope>NUCLEOTIDE SEQUENCE [LARGE SCALE GENOMIC DNA]</scope>
    <source>
        <strain evidence="2 3">CCFEE 5522</strain>
    </source>
</reference>
<feature type="compositionally biased region" description="Polar residues" evidence="1">
    <location>
        <begin position="1017"/>
        <end position="1026"/>
    </location>
</feature>
<feature type="region of interest" description="Disordered" evidence="1">
    <location>
        <begin position="459"/>
        <end position="607"/>
    </location>
</feature>
<comment type="caution">
    <text evidence="2">The sequence shown here is derived from an EMBL/GenBank/DDBJ whole genome shotgun (WGS) entry which is preliminary data.</text>
</comment>
<evidence type="ECO:0000313" key="3">
    <source>
        <dbReference type="Proteomes" id="UP001324427"/>
    </source>
</evidence>
<feature type="region of interest" description="Disordered" evidence="1">
    <location>
        <begin position="236"/>
        <end position="283"/>
    </location>
</feature>
<dbReference type="Proteomes" id="UP001324427">
    <property type="component" value="Unassembled WGS sequence"/>
</dbReference>
<feature type="compositionally biased region" description="Basic and acidic residues" evidence="1">
    <location>
        <begin position="541"/>
        <end position="551"/>
    </location>
</feature>
<evidence type="ECO:0000313" key="2">
    <source>
        <dbReference type="EMBL" id="KAK4543018.1"/>
    </source>
</evidence>